<evidence type="ECO:0000256" key="1">
    <source>
        <dbReference type="ARBA" id="ARBA00004240"/>
    </source>
</evidence>
<organism evidence="7 8">
    <name type="scientific">Tritrichomonas foetus</name>
    <dbReference type="NCBI Taxonomy" id="1144522"/>
    <lineage>
        <taxon>Eukaryota</taxon>
        <taxon>Metamonada</taxon>
        <taxon>Parabasalia</taxon>
        <taxon>Tritrichomonadida</taxon>
        <taxon>Tritrichomonadidae</taxon>
        <taxon>Tritrichomonas</taxon>
    </lineage>
</organism>
<dbReference type="SMART" id="SM00271">
    <property type="entry name" value="DnaJ"/>
    <property type="match status" value="1"/>
</dbReference>
<dbReference type="RefSeq" id="XP_068369913.1">
    <property type="nucleotide sequence ID" value="XM_068513853.1"/>
</dbReference>
<dbReference type="GO" id="GO:0034975">
    <property type="term" value="P:protein folding in endoplasmic reticulum"/>
    <property type="evidence" value="ECO:0007669"/>
    <property type="project" value="TreeGrafter"/>
</dbReference>
<feature type="region of interest" description="Disordered" evidence="5">
    <location>
        <begin position="410"/>
        <end position="455"/>
    </location>
</feature>
<dbReference type="Pfam" id="PF14559">
    <property type="entry name" value="TPR_19"/>
    <property type="match status" value="1"/>
</dbReference>
<dbReference type="InterPro" id="IPR019734">
    <property type="entry name" value="TPR_rpt"/>
</dbReference>
<evidence type="ECO:0000313" key="7">
    <source>
        <dbReference type="EMBL" id="OHT16777.1"/>
    </source>
</evidence>
<dbReference type="PANTHER" id="PTHR44140:SF2">
    <property type="entry name" value="LD25575P"/>
    <property type="match status" value="1"/>
</dbReference>
<keyword evidence="3" id="KW-0256">Endoplasmic reticulum</keyword>
<dbReference type="PANTHER" id="PTHR44140">
    <property type="entry name" value="LD25575P"/>
    <property type="match status" value="1"/>
</dbReference>
<dbReference type="GO" id="GO:0051787">
    <property type="term" value="F:misfolded protein binding"/>
    <property type="evidence" value="ECO:0007669"/>
    <property type="project" value="TreeGrafter"/>
</dbReference>
<dbReference type="GO" id="GO:0051087">
    <property type="term" value="F:protein-folding chaperone binding"/>
    <property type="evidence" value="ECO:0007669"/>
    <property type="project" value="TreeGrafter"/>
</dbReference>
<evidence type="ECO:0000313" key="8">
    <source>
        <dbReference type="Proteomes" id="UP000179807"/>
    </source>
</evidence>
<dbReference type="Proteomes" id="UP000179807">
    <property type="component" value="Unassembled WGS sequence"/>
</dbReference>
<dbReference type="EMBL" id="MLAK01000071">
    <property type="protein sequence ID" value="OHT16777.1"/>
    <property type="molecule type" value="Genomic_DNA"/>
</dbReference>
<sequence length="470" mass="54980">MLCIILAFRFWQETPRQKIEKMIKEGEIQSAFIQLSDILNNETDSLNPIYLEMRAHCAMLLSMATTAILDLTQLLSFEKLAKIERDHLLAVRAAAYLRIGDYESALKDGQLISNKRLENYVKETELLLNQKIFTTNSIKKLLQISPESPKVLSKATQFFLEMKDYDNFLKYSQILMKIDPTNINVVKERSSFLLCNADFNETLKSLSICPECDNIRKNTTYLVNFIDSVQNRDINEISKHINHAKFIVDSTCQKFEIDNELSRFIKLVNSSLLRWQNRLDLAFDVVEDILSQYPDHQDALLSKADILFDAGDFESAAETYKIILEKDPTNFQAADGLQKAQYYIKQQMKMSPFQVIGVSENSDINTIRKAYKKLAIQWHPDNFKNKLFKNIAEKKMKRINSAFEQISFRMKPKDQQQRRNEQKNGDQHFQRKPKNSHFNPNSNKKKNQVNFDNPENFYKEWSHPFRAYTM</sequence>
<evidence type="ECO:0000256" key="5">
    <source>
        <dbReference type="SAM" id="MobiDB-lite"/>
    </source>
</evidence>
<dbReference type="Gene3D" id="1.25.40.10">
    <property type="entry name" value="Tetratricopeptide repeat domain"/>
    <property type="match status" value="2"/>
</dbReference>
<feature type="compositionally biased region" description="Basic and acidic residues" evidence="5">
    <location>
        <begin position="411"/>
        <end position="429"/>
    </location>
</feature>
<dbReference type="PROSITE" id="PS50005">
    <property type="entry name" value="TPR"/>
    <property type="match status" value="1"/>
</dbReference>
<dbReference type="Pfam" id="PF00226">
    <property type="entry name" value="DnaJ"/>
    <property type="match status" value="1"/>
</dbReference>
<keyword evidence="4" id="KW-0802">TPR repeat</keyword>
<evidence type="ECO:0000256" key="2">
    <source>
        <dbReference type="ARBA" id="ARBA00022729"/>
    </source>
</evidence>
<comment type="caution">
    <text evidence="7">The sequence shown here is derived from an EMBL/GenBank/DDBJ whole genome shotgun (WGS) entry which is preliminary data.</text>
</comment>
<reference evidence="7" key="1">
    <citation type="submission" date="2016-10" db="EMBL/GenBank/DDBJ databases">
        <authorList>
            <person name="Benchimol M."/>
            <person name="Almeida L.G."/>
            <person name="Vasconcelos A.T."/>
            <person name="Perreira-Neves A."/>
            <person name="Rosa I.A."/>
            <person name="Tasca T."/>
            <person name="Bogo M.R."/>
            <person name="de Souza W."/>
        </authorList>
    </citation>
    <scope>NUCLEOTIDE SEQUENCE [LARGE SCALE GENOMIC DNA]</scope>
    <source>
        <strain evidence="7">K</strain>
    </source>
</reference>
<protein>
    <recommendedName>
        <fullName evidence="6">J domain-containing protein</fullName>
    </recommendedName>
</protein>
<dbReference type="InterPro" id="IPR051727">
    <property type="entry name" value="DnaJ_C3_Co-chaperones"/>
</dbReference>
<dbReference type="CDD" id="cd06257">
    <property type="entry name" value="DnaJ"/>
    <property type="match status" value="1"/>
</dbReference>
<name>A0A1J4KZU3_9EUKA</name>
<comment type="subcellular location">
    <subcellularLocation>
        <location evidence="1">Endoplasmic reticulum</location>
    </subcellularLocation>
</comment>
<keyword evidence="8" id="KW-1185">Reference proteome</keyword>
<dbReference type="SUPFAM" id="SSF46565">
    <property type="entry name" value="Chaperone J-domain"/>
    <property type="match status" value="1"/>
</dbReference>
<gene>
    <name evidence="7" type="ORF">TRFO_41569</name>
</gene>
<feature type="repeat" description="TPR" evidence="4">
    <location>
        <begin position="297"/>
        <end position="330"/>
    </location>
</feature>
<proteinExistence type="predicted"/>
<dbReference type="InterPro" id="IPR036869">
    <property type="entry name" value="J_dom_sf"/>
</dbReference>
<dbReference type="AlphaFoldDB" id="A0A1J4KZU3"/>
<dbReference type="InterPro" id="IPR011990">
    <property type="entry name" value="TPR-like_helical_dom_sf"/>
</dbReference>
<dbReference type="GO" id="GO:0005783">
    <property type="term" value="C:endoplasmic reticulum"/>
    <property type="evidence" value="ECO:0007669"/>
    <property type="project" value="UniProtKB-SubCell"/>
</dbReference>
<evidence type="ECO:0000256" key="3">
    <source>
        <dbReference type="ARBA" id="ARBA00022824"/>
    </source>
</evidence>
<keyword evidence="2" id="KW-0732">Signal</keyword>
<feature type="compositionally biased region" description="Polar residues" evidence="5">
    <location>
        <begin position="436"/>
        <end position="453"/>
    </location>
</feature>
<dbReference type="GeneID" id="94848557"/>
<evidence type="ECO:0000259" key="6">
    <source>
        <dbReference type="PROSITE" id="PS50076"/>
    </source>
</evidence>
<dbReference type="InterPro" id="IPR001623">
    <property type="entry name" value="DnaJ_domain"/>
</dbReference>
<dbReference type="SUPFAM" id="SSF48452">
    <property type="entry name" value="TPR-like"/>
    <property type="match status" value="2"/>
</dbReference>
<dbReference type="VEuPathDB" id="TrichDB:TRFO_41569"/>
<dbReference type="OrthoDB" id="1726119at2759"/>
<dbReference type="PRINTS" id="PR00625">
    <property type="entry name" value="JDOMAIN"/>
</dbReference>
<dbReference type="Gene3D" id="1.10.287.110">
    <property type="entry name" value="DnaJ domain"/>
    <property type="match status" value="1"/>
</dbReference>
<evidence type="ECO:0000256" key="4">
    <source>
        <dbReference type="PROSITE-ProRule" id="PRU00339"/>
    </source>
</evidence>
<accession>A0A1J4KZU3</accession>
<dbReference type="PROSITE" id="PS50076">
    <property type="entry name" value="DNAJ_2"/>
    <property type="match status" value="1"/>
</dbReference>
<feature type="domain" description="J" evidence="6">
    <location>
        <begin position="351"/>
        <end position="425"/>
    </location>
</feature>